<dbReference type="Pfam" id="PF04101">
    <property type="entry name" value="Glyco_tran_28_C"/>
    <property type="match status" value="1"/>
</dbReference>
<dbReference type="InterPro" id="IPR000639">
    <property type="entry name" value="Epox_hydrolase-like"/>
</dbReference>
<dbReference type="InterPro" id="IPR050471">
    <property type="entry name" value="AB_hydrolase"/>
</dbReference>
<keyword evidence="5" id="KW-1185">Reference proteome</keyword>
<organism evidence="4 5">
    <name type="scientific">Pseudonocardia hydrocarbonoxydans</name>
    <dbReference type="NCBI Taxonomy" id="76726"/>
    <lineage>
        <taxon>Bacteria</taxon>
        <taxon>Bacillati</taxon>
        <taxon>Actinomycetota</taxon>
        <taxon>Actinomycetes</taxon>
        <taxon>Pseudonocardiales</taxon>
        <taxon>Pseudonocardiaceae</taxon>
        <taxon>Pseudonocardia</taxon>
    </lineage>
</organism>
<evidence type="ECO:0000313" key="4">
    <source>
        <dbReference type="EMBL" id="GEC21755.1"/>
    </source>
</evidence>
<dbReference type="PANTHER" id="PTHR43433:SF5">
    <property type="entry name" value="AB HYDROLASE-1 DOMAIN-CONTAINING PROTEIN"/>
    <property type="match status" value="1"/>
</dbReference>
<dbReference type="GO" id="GO:0016758">
    <property type="term" value="F:hexosyltransferase activity"/>
    <property type="evidence" value="ECO:0007669"/>
    <property type="project" value="InterPro"/>
</dbReference>
<reference evidence="4 5" key="1">
    <citation type="submission" date="2019-06" db="EMBL/GenBank/DDBJ databases">
        <title>Whole genome shotgun sequence of Pseudonocardia hydrocarbonoxydans NBRC 14498.</title>
        <authorList>
            <person name="Hosoyama A."/>
            <person name="Uohara A."/>
            <person name="Ohji S."/>
            <person name="Ichikawa N."/>
        </authorList>
    </citation>
    <scope>NUCLEOTIDE SEQUENCE [LARGE SCALE GENOMIC DNA]</scope>
    <source>
        <strain evidence="4 5">NBRC 14498</strain>
    </source>
</reference>
<evidence type="ECO:0000259" key="3">
    <source>
        <dbReference type="Pfam" id="PF04101"/>
    </source>
</evidence>
<protein>
    <recommendedName>
        <fullName evidence="6">Alpha/beta hydrolase</fullName>
    </recommendedName>
</protein>
<feature type="domain" description="Glycosyl transferase family 28 C-terminal" evidence="3">
    <location>
        <begin position="544"/>
        <end position="668"/>
    </location>
</feature>
<dbReference type="InterPro" id="IPR000073">
    <property type="entry name" value="AB_hydrolase_1"/>
</dbReference>
<evidence type="ECO:0000259" key="2">
    <source>
        <dbReference type="Pfam" id="PF00561"/>
    </source>
</evidence>
<feature type="domain" description="AB hydrolase-1" evidence="2">
    <location>
        <begin position="30"/>
        <end position="261"/>
    </location>
</feature>
<dbReference type="OrthoDB" id="8680283at2"/>
<comment type="caution">
    <text evidence="4">The sequence shown here is derived from an EMBL/GenBank/DDBJ whole genome shotgun (WGS) entry which is preliminary data.</text>
</comment>
<gene>
    <name evidence="4" type="ORF">PHY01_40380</name>
</gene>
<dbReference type="Gene3D" id="3.40.50.1820">
    <property type="entry name" value="alpha/beta hydrolase"/>
    <property type="match status" value="1"/>
</dbReference>
<dbReference type="PRINTS" id="PR00412">
    <property type="entry name" value="EPOXHYDRLASE"/>
</dbReference>
<name>A0A4Y3WSC4_9PSEU</name>
<dbReference type="InterPro" id="IPR029058">
    <property type="entry name" value="AB_hydrolase_fold"/>
</dbReference>
<sequence length="695" mass="76329">MRARYPDIEDHVERDGVRIAYEVYEHHGTPTILLPTSLPLVHARQWKCQVPYLARHFRVVTVDLRGNGRSDRPAGPAAYTMEQAVADLVAVLDATGTGRAVVVGLSGGARQALDLAATHPDRVAGVVAIAPTVMFDGSDFDEVRDSYEGPHIVNRHYIRDSFDAFARSFLAACNSEPHSSKQWEDAVGWSAGTTAEVLIDSMVGFGFPTPEQASATCTRVRCPVLVLHGSEDLLIPMSVGEAVAEWTGGTLVTLPGAGHVPNTRHPVRVNLLLREFADAVTARSRPPRAWTPARYRRPRALFLSSPIGLGHARRDLAIADELRLLRPDVEIEWLAQHPVTELLAASGERVHPASRLLTSEAGHIEGEAGEHDLPAFQALRSMDEILLANFHVLAEVAQTEHHDLWVGDEAWELDHFLHENPELKSAAYAWLTDFVGYLPMPEGGDREAELTADYNAQMLEQVRRFPRLRDRALFVGDVEDVVACPFGPGLPSIAEWTAAHYTFPGYVTGFTPIEDRDRDGIRDELGWHPDERVCLVTAGGTGIGLPLLRRVVAALPAARRVLPDLRMVVVTGPRIDPECVPPASGLEVHGWVPDLYRRLAACDVAITHGGLTTTMELTANRRPFLYVPLRRHFEQNLHVPHRLARYGAGRRLDWDELTPDALAAAIAAEIGREVNYAPVDPGGAARAAARLAELL</sequence>
<dbReference type="AlphaFoldDB" id="A0A4Y3WSC4"/>
<keyword evidence="1" id="KW-0560">Oxidoreductase</keyword>
<dbReference type="PANTHER" id="PTHR43433">
    <property type="entry name" value="HYDROLASE, ALPHA/BETA FOLD FAMILY PROTEIN"/>
    <property type="match status" value="1"/>
</dbReference>
<dbReference type="Proteomes" id="UP000320338">
    <property type="component" value="Unassembled WGS sequence"/>
</dbReference>
<dbReference type="SUPFAM" id="SSF53474">
    <property type="entry name" value="alpha/beta-Hydrolases"/>
    <property type="match status" value="1"/>
</dbReference>
<dbReference type="GO" id="GO:0004601">
    <property type="term" value="F:peroxidase activity"/>
    <property type="evidence" value="ECO:0007669"/>
    <property type="project" value="UniProtKB-KW"/>
</dbReference>
<proteinExistence type="predicted"/>
<dbReference type="RefSeq" id="WP_141280620.1">
    <property type="nucleotide sequence ID" value="NZ_BAAARZ010000039.1"/>
</dbReference>
<accession>A0A4Y3WSC4</accession>
<evidence type="ECO:0008006" key="6">
    <source>
        <dbReference type="Google" id="ProtNLM"/>
    </source>
</evidence>
<dbReference type="Pfam" id="PF00561">
    <property type="entry name" value="Abhydrolase_1"/>
    <property type="match status" value="1"/>
</dbReference>
<dbReference type="SUPFAM" id="SSF53756">
    <property type="entry name" value="UDP-Glycosyltransferase/glycogen phosphorylase"/>
    <property type="match status" value="1"/>
</dbReference>
<dbReference type="InterPro" id="IPR007235">
    <property type="entry name" value="Glyco_trans_28_C"/>
</dbReference>
<evidence type="ECO:0000256" key="1">
    <source>
        <dbReference type="ARBA" id="ARBA00022559"/>
    </source>
</evidence>
<dbReference type="PRINTS" id="PR00111">
    <property type="entry name" value="ABHYDROLASE"/>
</dbReference>
<dbReference type="Gene3D" id="3.40.50.2000">
    <property type="entry name" value="Glycogen Phosphorylase B"/>
    <property type="match status" value="1"/>
</dbReference>
<dbReference type="EMBL" id="BJNG01000036">
    <property type="protein sequence ID" value="GEC21755.1"/>
    <property type="molecule type" value="Genomic_DNA"/>
</dbReference>
<keyword evidence="1" id="KW-0575">Peroxidase</keyword>
<evidence type="ECO:0000313" key="5">
    <source>
        <dbReference type="Proteomes" id="UP000320338"/>
    </source>
</evidence>